<accession>A0ABN0QWX1</accession>
<evidence type="ECO:0000313" key="1">
    <source>
        <dbReference type="EMBL" id="EUA89255.1"/>
    </source>
</evidence>
<keyword evidence="2" id="KW-1185">Reference proteome</keyword>
<sequence length="37" mass="4055">MWWTVIAAETLIEAPHVQHPDNLPNKTIGLWLGTGSG</sequence>
<name>A0ABN0QWX1_MYCUL</name>
<comment type="caution">
    <text evidence="1">The sequence shown here is derived from an EMBL/GenBank/DDBJ whole genome shotgun (WGS) entry which is preliminary data.</text>
</comment>
<reference evidence="1 2" key="1">
    <citation type="submission" date="2014-01" db="EMBL/GenBank/DDBJ databases">
        <authorList>
            <person name="Dobos K."/>
            <person name="Lenaerts A."/>
            <person name="Ordway D."/>
            <person name="DeGroote M.A."/>
            <person name="Parker T."/>
            <person name="Sizemore C."/>
            <person name="Tallon L.J."/>
            <person name="Sadzewicz L.K."/>
            <person name="Sengamalay N."/>
            <person name="Fraser C.M."/>
            <person name="Hine E."/>
            <person name="Shefchek K.A."/>
            <person name="Das S.P."/>
            <person name="Tettelin H."/>
        </authorList>
    </citation>
    <scope>NUCLEOTIDE SEQUENCE [LARGE SCALE GENOMIC DNA]</scope>
    <source>
        <strain evidence="1 2">Harvey</strain>
    </source>
</reference>
<dbReference type="EMBL" id="JAOL01000124">
    <property type="protein sequence ID" value="EUA89255.1"/>
    <property type="molecule type" value="Genomic_DNA"/>
</dbReference>
<protein>
    <submittedName>
        <fullName evidence="1">FAD dependent oxidoreductase domain protein</fullName>
    </submittedName>
</protein>
<gene>
    <name evidence="1" type="ORF">I551_4266</name>
</gene>
<evidence type="ECO:0000313" key="2">
    <source>
        <dbReference type="Proteomes" id="UP000020681"/>
    </source>
</evidence>
<proteinExistence type="predicted"/>
<dbReference type="Proteomes" id="UP000020681">
    <property type="component" value="Unassembled WGS sequence"/>
</dbReference>
<organism evidence="1 2">
    <name type="scientific">Mycobacterium ulcerans str. Harvey</name>
    <dbReference type="NCBI Taxonomy" id="1299332"/>
    <lineage>
        <taxon>Bacteria</taxon>
        <taxon>Bacillati</taxon>
        <taxon>Actinomycetota</taxon>
        <taxon>Actinomycetes</taxon>
        <taxon>Mycobacteriales</taxon>
        <taxon>Mycobacteriaceae</taxon>
        <taxon>Mycobacterium</taxon>
        <taxon>Mycobacterium ulcerans group</taxon>
    </lineage>
</organism>